<dbReference type="PIRSF" id="PIRSF016511">
    <property type="entry name" value="Cyclin_Pcl"/>
    <property type="match status" value="1"/>
</dbReference>
<dbReference type="VEuPathDB" id="FungiDB:B1J91_E02233g"/>
<dbReference type="PANTHER" id="PTHR15615:SF114">
    <property type="entry name" value="PHO85 CYCLIN-1"/>
    <property type="match status" value="1"/>
</dbReference>
<dbReference type="SMART" id="SM00385">
    <property type="entry name" value="CYCLIN"/>
    <property type="match status" value="1"/>
</dbReference>
<evidence type="ECO:0000313" key="4">
    <source>
        <dbReference type="EMBL" id="KTB12198.1"/>
    </source>
</evidence>
<dbReference type="InterPro" id="IPR013763">
    <property type="entry name" value="Cyclin-like_dom"/>
</dbReference>
<feature type="domain" description="Cyclin-like" evidence="3">
    <location>
        <begin position="60"/>
        <end position="145"/>
    </location>
</feature>
<dbReference type="GO" id="GO:0016538">
    <property type="term" value="F:cyclin-dependent protein serine/threonine kinase regulator activity"/>
    <property type="evidence" value="ECO:0007669"/>
    <property type="project" value="EnsemblFungi"/>
</dbReference>
<sequence length="263" mass="30387">MSEYKKALHVLMKSPVTDDIVKYLTNVTLKVLPQSNYPSPPSSPSRHSKEHLPSLMTFITRLVRYTNVYTPTLLASVCYLNKLKRILPKDATGLPSTIHRLFLACLILSSKCHNDSSPKNVHWARYTDGLFSLEDINLMERQLLQLLNWDINVSEDDLILDLRPLLEPIKEDLQRSYLQRKRIYSNNQQKVSAGAYHSYNYTKGHNYTNSNSYNSYNSYNKLQSKYVPKSELYHHRNISVSSNLSSTSTLVDRNSPPHNYVYV</sequence>
<name>A0A0W0DK63_CANGB</name>
<dbReference type="GO" id="GO:0032878">
    <property type="term" value="P:regulation of establishment or maintenance of cell polarity"/>
    <property type="evidence" value="ECO:0007669"/>
    <property type="project" value="EnsemblFungi"/>
</dbReference>
<dbReference type="GO" id="GO:0000131">
    <property type="term" value="C:incipient cellular bud site"/>
    <property type="evidence" value="ECO:0007669"/>
    <property type="project" value="EnsemblFungi"/>
</dbReference>
<accession>A0A0W0DK63</accession>
<dbReference type="Gene3D" id="1.10.472.10">
    <property type="entry name" value="Cyclin-like"/>
    <property type="match status" value="1"/>
</dbReference>
<dbReference type="SUPFAM" id="SSF47954">
    <property type="entry name" value="Cyclin-like"/>
    <property type="match status" value="1"/>
</dbReference>
<dbReference type="AlphaFoldDB" id="A0A0W0DK63"/>
<dbReference type="GO" id="GO:0019901">
    <property type="term" value="F:protein kinase binding"/>
    <property type="evidence" value="ECO:0007669"/>
    <property type="project" value="InterPro"/>
</dbReference>
<dbReference type="GO" id="GO:0000307">
    <property type="term" value="C:cyclin-dependent protein kinase holoenzyme complex"/>
    <property type="evidence" value="ECO:0007669"/>
    <property type="project" value="EnsemblFungi"/>
</dbReference>
<dbReference type="GO" id="GO:0051726">
    <property type="term" value="P:regulation of cell cycle"/>
    <property type="evidence" value="ECO:0007669"/>
    <property type="project" value="InterPro"/>
</dbReference>
<dbReference type="InterPro" id="IPR036915">
    <property type="entry name" value="Cyclin-like_sf"/>
</dbReference>
<evidence type="ECO:0000313" key="5">
    <source>
        <dbReference type="Proteomes" id="UP000054886"/>
    </source>
</evidence>
<dbReference type="InterPro" id="IPR013922">
    <property type="entry name" value="Cyclin_PHO80-like"/>
</dbReference>
<comment type="caution">
    <text evidence="4">The sequence shown here is derived from an EMBL/GenBank/DDBJ whole genome shotgun (WGS) entry which is preliminary data.</text>
</comment>
<dbReference type="Proteomes" id="UP000054886">
    <property type="component" value="Unassembled WGS sequence"/>
</dbReference>
<dbReference type="GO" id="GO:0031106">
    <property type="term" value="P:septin ring organization"/>
    <property type="evidence" value="ECO:0007669"/>
    <property type="project" value="EnsemblFungi"/>
</dbReference>
<dbReference type="CDD" id="cd20557">
    <property type="entry name" value="CYCLIN_ScPCL1-like"/>
    <property type="match status" value="1"/>
</dbReference>
<dbReference type="VEuPathDB" id="FungiDB:GWK60_E02013"/>
<evidence type="ECO:0000256" key="1">
    <source>
        <dbReference type="RuleBase" id="RU000383"/>
    </source>
</evidence>
<comment type="similarity">
    <text evidence="1">Belongs to the cyclin family.</text>
</comment>
<keyword evidence="1" id="KW-0195">Cyclin</keyword>
<dbReference type="InterPro" id="IPR012104">
    <property type="entry name" value="PHO85_cyclin_1/2/9"/>
</dbReference>
<evidence type="ECO:0000256" key="2">
    <source>
        <dbReference type="SAM" id="MobiDB-lite"/>
    </source>
</evidence>
<evidence type="ECO:0000259" key="3">
    <source>
        <dbReference type="SMART" id="SM00385"/>
    </source>
</evidence>
<organism evidence="4 5">
    <name type="scientific">Candida glabrata</name>
    <name type="common">Yeast</name>
    <name type="synonym">Torulopsis glabrata</name>
    <dbReference type="NCBI Taxonomy" id="5478"/>
    <lineage>
        <taxon>Eukaryota</taxon>
        <taxon>Fungi</taxon>
        <taxon>Dikarya</taxon>
        <taxon>Ascomycota</taxon>
        <taxon>Saccharomycotina</taxon>
        <taxon>Saccharomycetes</taxon>
        <taxon>Saccharomycetales</taxon>
        <taxon>Saccharomycetaceae</taxon>
        <taxon>Nakaseomyces</taxon>
    </lineage>
</organism>
<proteinExistence type="inferred from homology"/>
<dbReference type="VEuPathDB" id="FungiDB:GVI51_E02013"/>
<dbReference type="InterPro" id="IPR006671">
    <property type="entry name" value="Cyclin_N"/>
</dbReference>
<dbReference type="GO" id="GO:0005634">
    <property type="term" value="C:nucleus"/>
    <property type="evidence" value="ECO:0007669"/>
    <property type="project" value="EnsemblFungi"/>
</dbReference>
<dbReference type="Pfam" id="PF00134">
    <property type="entry name" value="Cyclin_N"/>
    <property type="match status" value="1"/>
</dbReference>
<dbReference type="EMBL" id="LLZZ01000023">
    <property type="protein sequence ID" value="KTB12198.1"/>
    <property type="molecule type" value="Genomic_DNA"/>
</dbReference>
<protein>
    <submittedName>
        <fullName evidence="4">PHO85 cyclin-1</fullName>
    </submittedName>
</protein>
<gene>
    <name evidence="4" type="ORF">AO440_005892</name>
</gene>
<reference evidence="4 5" key="1">
    <citation type="submission" date="2015-10" db="EMBL/GenBank/DDBJ databases">
        <title>Draft genomes sequences of Candida glabrata isolates 1A, 1B, 2A, 2B, 3A and 3B.</title>
        <authorList>
            <person name="Haavelsrud O.E."/>
            <person name="Gaustad P."/>
        </authorList>
    </citation>
    <scope>NUCLEOTIDE SEQUENCE [LARGE SCALE GENOMIC DNA]</scope>
    <source>
        <strain evidence="4">910700640</strain>
    </source>
</reference>
<dbReference type="GO" id="GO:0016239">
    <property type="term" value="P:positive regulation of macroautophagy"/>
    <property type="evidence" value="ECO:0007669"/>
    <property type="project" value="EnsemblFungi"/>
</dbReference>
<dbReference type="PANTHER" id="PTHR15615">
    <property type="match status" value="1"/>
</dbReference>
<dbReference type="GO" id="GO:0051302">
    <property type="term" value="P:regulation of cell division"/>
    <property type="evidence" value="ECO:0007669"/>
    <property type="project" value="EnsemblFungi"/>
</dbReference>
<dbReference type="VEuPathDB" id="FungiDB:CAGL0E02233g"/>
<feature type="region of interest" description="Disordered" evidence="2">
    <location>
        <begin position="244"/>
        <end position="263"/>
    </location>
</feature>